<organism evidence="2 3">
    <name type="scientific">Paenibacillus hunanensis</name>
    <dbReference type="NCBI Taxonomy" id="539262"/>
    <lineage>
        <taxon>Bacteria</taxon>
        <taxon>Bacillati</taxon>
        <taxon>Bacillota</taxon>
        <taxon>Bacilli</taxon>
        <taxon>Bacillales</taxon>
        <taxon>Paenibacillaceae</taxon>
        <taxon>Paenibacillus</taxon>
    </lineage>
</organism>
<dbReference type="Gene3D" id="3.40.50.1390">
    <property type="entry name" value="Resolvase, N-terminal catalytic domain"/>
    <property type="match status" value="1"/>
</dbReference>
<proteinExistence type="predicted"/>
<gene>
    <name evidence="2" type="ORF">JOC58_001384</name>
</gene>
<name>A0ABU1IW58_9BACL</name>
<dbReference type="InterPro" id="IPR036162">
    <property type="entry name" value="Resolvase-like_N_sf"/>
</dbReference>
<dbReference type="RefSeq" id="WP_188773681.1">
    <property type="nucleotide sequence ID" value="NZ_BMMB01000001.1"/>
</dbReference>
<keyword evidence="3" id="KW-1185">Reference proteome</keyword>
<reference evidence="2 3" key="1">
    <citation type="submission" date="2023-07" db="EMBL/GenBank/DDBJ databases">
        <title>Genomic Encyclopedia of Type Strains, Phase IV (KMG-IV): sequencing the most valuable type-strain genomes for metagenomic binning, comparative biology and taxonomic classification.</title>
        <authorList>
            <person name="Goeker M."/>
        </authorList>
    </citation>
    <scope>NUCLEOTIDE SEQUENCE [LARGE SCALE GENOMIC DNA]</scope>
    <source>
        <strain evidence="2 3">DSM 22170</strain>
    </source>
</reference>
<dbReference type="Proteomes" id="UP001185028">
    <property type="component" value="Unassembled WGS sequence"/>
</dbReference>
<protein>
    <submittedName>
        <fullName evidence="2">DNA invertase Pin-like site-specific DNA recombinase</fullName>
    </submittedName>
</protein>
<accession>A0ABU1IW58</accession>
<sequence length="51" mass="5833">MNKEIYTRVSKQQAKNEDSLVKQREVITDYAKSKGFIILGNESTKPTNKSD</sequence>
<dbReference type="EMBL" id="JAVDQH010000004">
    <property type="protein sequence ID" value="MDR6243497.1"/>
    <property type="molecule type" value="Genomic_DNA"/>
</dbReference>
<evidence type="ECO:0000313" key="2">
    <source>
        <dbReference type="EMBL" id="MDR6243497.1"/>
    </source>
</evidence>
<evidence type="ECO:0000256" key="1">
    <source>
        <dbReference type="SAM" id="MobiDB-lite"/>
    </source>
</evidence>
<evidence type="ECO:0000313" key="3">
    <source>
        <dbReference type="Proteomes" id="UP001185028"/>
    </source>
</evidence>
<feature type="region of interest" description="Disordered" evidence="1">
    <location>
        <begin position="1"/>
        <end position="21"/>
    </location>
</feature>
<comment type="caution">
    <text evidence="2">The sequence shown here is derived from an EMBL/GenBank/DDBJ whole genome shotgun (WGS) entry which is preliminary data.</text>
</comment>